<reference evidence="2" key="1">
    <citation type="submission" date="2018-02" db="EMBL/GenBank/DDBJ databases">
        <title>Rhizophora mucronata_Transcriptome.</title>
        <authorList>
            <person name="Meera S.P."/>
            <person name="Sreeshan A."/>
            <person name="Augustine A."/>
        </authorList>
    </citation>
    <scope>NUCLEOTIDE SEQUENCE</scope>
    <source>
        <tissue evidence="2">Leaf</tissue>
    </source>
</reference>
<name>A0A2P2M5E3_RHIMU</name>
<organism evidence="2">
    <name type="scientific">Rhizophora mucronata</name>
    <name type="common">Asiatic mangrove</name>
    <dbReference type="NCBI Taxonomy" id="61149"/>
    <lineage>
        <taxon>Eukaryota</taxon>
        <taxon>Viridiplantae</taxon>
        <taxon>Streptophyta</taxon>
        <taxon>Embryophyta</taxon>
        <taxon>Tracheophyta</taxon>
        <taxon>Spermatophyta</taxon>
        <taxon>Magnoliopsida</taxon>
        <taxon>eudicotyledons</taxon>
        <taxon>Gunneridae</taxon>
        <taxon>Pentapetalae</taxon>
        <taxon>rosids</taxon>
        <taxon>fabids</taxon>
        <taxon>Malpighiales</taxon>
        <taxon>Rhizophoraceae</taxon>
        <taxon>Rhizophora</taxon>
    </lineage>
</organism>
<proteinExistence type="predicted"/>
<feature type="region of interest" description="Disordered" evidence="1">
    <location>
        <begin position="1"/>
        <end position="27"/>
    </location>
</feature>
<accession>A0A2P2M5E3</accession>
<sequence>MNKPLSRLYHSVNKPYKTHKQTEYVSQ</sequence>
<evidence type="ECO:0000256" key="1">
    <source>
        <dbReference type="SAM" id="MobiDB-lite"/>
    </source>
</evidence>
<evidence type="ECO:0000313" key="2">
    <source>
        <dbReference type="EMBL" id="MBX25440.1"/>
    </source>
</evidence>
<protein>
    <submittedName>
        <fullName evidence="2">Uncharacterized protein</fullName>
    </submittedName>
</protein>
<dbReference type="EMBL" id="GGEC01044956">
    <property type="protein sequence ID" value="MBX25440.1"/>
    <property type="molecule type" value="Transcribed_RNA"/>
</dbReference>
<dbReference type="AlphaFoldDB" id="A0A2P2M5E3"/>